<dbReference type="GO" id="GO:0003676">
    <property type="term" value="F:nucleic acid binding"/>
    <property type="evidence" value="ECO:0007669"/>
    <property type="project" value="InterPro"/>
</dbReference>
<evidence type="ECO:0000313" key="4">
    <source>
        <dbReference type="EMBL" id="QIO06213.1"/>
    </source>
</evidence>
<dbReference type="KEGG" id="asha:G8E00_09705"/>
<dbReference type="Proteomes" id="UP000502297">
    <property type="component" value="Chromosome"/>
</dbReference>
<gene>
    <name evidence="4" type="ORF">G8E00_09705</name>
</gene>
<feature type="domain" description="Exonuclease" evidence="3">
    <location>
        <begin position="1"/>
        <end position="176"/>
    </location>
</feature>
<dbReference type="GO" id="GO:0008408">
    <property type="term" value="F:3'-5' exonuclease activity"/>
    <property type="evidence" value="ECO:0007669"/>
    <property type="project" value="TreeGrafter"/>
</dbReference>
<dbReference type="Pfam" id="PF00929">
    <property type="entry name" value="RNase_T"/>
    <property type="match status" value="1"/>
</dbReference>
<dbReference type="RefSeq" id="WP_166224160.1">
    <property type="nucleotide sequence ID" value="NZ_CP049801.1"/>
</dbReference>
<organism evidence="4 5">
    <name type="scientific">Acinetobacter shaoyimingii</name>
    <dbReference type="NCBI Taxonomy" id="2715164"/>
    <lineage>
        <taxon>Bacteria</taxon>
        <taxon>Pseudomonadati</taxon>
        <taxon>Pseudomonadota</taxon>
        <taxon>Gammaproteobacteria</taxon>
        <taxon>Moraxellales</taxon>
        <taxon>Moraxellaceae</taxon>
        <taxon>Acinetobacter</taxon>
    </lineage>
</organism>
<accession>A0A6G8RWW1</accession>
<keyword evidence="2 4" id="KW-0269">Exonuclease</keyword>
<keyword evidence="1" id="KW-0540">Nuclease</keyword>
<keyword evidence="2 4" id="KW-0378">Hydrolase</keyword>
<dbReference type="CDD" id="cd06127">
    <property type="entry name" value="DEDDh"/>
    <property type="match status" value="1"/>
</dbReference>
<sequence length="176" mass="20820">MYCVLDLETTGINQFVDQPIEIGAILVDQKFQIVDKFHSYIRISENLKFSDSAKKTHGLKEIFLKGKPDQQQVLEDFFRKFGTNFRFIAWNMTFDIGFFKKMCFENGFGAEFDRVNYRHLDLQTMFFFYCQQRGLNDLISLNDACKHFNIPRSNYHSALEDADITYKVFKNLMLLK</sequence>
<protein>
    <submittedName>
        <fullName evidence="4">3'-5' exonuclease</fullName>
    </submittedName>
</protein>
<dbReference type="EMBL" id="CP049801">
    <property type="protein sequence ID" value="QIO06213.1"/>
    <property type="molecule type" value="Genomic_DNA"/>
</dbReference>
<dbReference type="InterPro" id="IPR012337">
    <property type="entry name" value="RNaseH-like_sf"/>
</dbReference>
<dbReference type="SMART" id="SM00479">
    <property type="entry name" value="EXOIII"/>
    <property type="match status" value="1"/>
</dbReference>
<dbReference type="InterPro" id="IPR013520">
    <property type="entry name" value="Ribonucl_H"/>
</dbReference>
<evidence type="ECO:0000313" key="5">
    <source>
        <dbReference type="Proteomes" id="UP000502297"/>
    </source>
</evidence>
<name>A0A6G8RWW1_9GAMM</name>
<dbReference type="AlphaFoldDB" id="A0A6G8RWW1"/>
<dbReference type="PANTHER" id="PTHR30231">
    <property type="entry name" value="DNA POLYMERASE III SUBUNIT EPSILON"/>
    <property type="match status" value="1"/>
</dbReference>
<keyword evidence="5" id="KW-1185">Reference proteome</keyword>
<dbReference type="PANTHER" id="PTHR30231:SF41">
    <property type="entry name" value="DNA POLYMERASE III SUBUNIT EPSILON"/>
    <property type="match status" value="1"/>
</dbReference>
<dbReference type="Gene3D" id="3.30.420.10">
    <property type="entry name" value="Ribonuclease H-like superfamily/Ribonuclease H"/>
    <property type="match status" value="1"/>
</dbReference>
<dbReference type="GO" id="GO:0045004">
    <property type="term" value="P:DNA replication proofreading"/>
    <property type="evidence" value="ECO:0007669"/>
    <property type="project" value="TreeGrafter"/>
</dbReference>
<proteinExistence type="predicted"/>
<reference evidence="4 5" key="1">
    <citation type="submission" date="2020-03" db="EMBL/GenBank/DDBJ databases">
        <authorList>
            <person name="Zhu W."/>
        </authorList>
    </citation>
    <scope>NUCLEOTIDE SEQUENCE [LARGE SCALE GENOMIC DNA]</scope>
    <source>
        <strain evidence="4 5">323-1</strain>
    </source>
</reference>
<evidence type="ECO:0000256" key="1">
    <source>
        <dbReference type="ARBA" id="ARBA00022722"/>
    </source>
</evidence>
<dbReference type="GO" id="GO:0005829">
    <property type="term" value="C:cytosol"/>
    <property type="evidence" value="ECO:0007669"/>
    <property type="project" value="TreeGrafter"/>
</dbReference>
<evidence type="ECO:0000256" key="2">
    <source>
        <dbReference type="ARBA" id="ARBA00022839"/>
    </source>
</evidence>
<dbReference type="InterPro" id="IPR036397">
    <property type="entry name" value="RNaseH_sf"/>
</dbReference>
<dbReference type="SUPFAM" id="SSF53098">
    <property type="entry name" value="Ribonuclease H-like"/>
    <property type="match status" value="1"/>
</dbReference>
<evidence type="ECO:0000259" key="3">
    <source>
        <dbReference type="SMART" id="SM00479"/>
    </source>
</evidence>